<evidence type="ECO:0000256" key="3">
    <source>
        <dbReference type="ARBA" id="ARBA00022679"/>
    </source>
</evidence>
<dbReference type="SUPFAM" id="SSF56112">
    <property type="entry name" value="Protein kinase-like (PK-like)"/>
    <property type="match status" value="1"/>
</dbReference>
<gene>
    <name evidence="9" type="ORF">GCM10009550_07370</name>
</gene>
<protein>
    <recommendedName>
        <fullName evidence="1">non-specific serine/threonine protein kinase</fullName>
        <ecNumber evidence="1">2.7.11.1</ecNumber>
    </recommendedName>
</protein>
<organism evidence="9 10">
    <name type="scientific">Actinocorallia libanotica</name>
    <dbReference type="NCBI Taxonomy" id="46162"/>
    <lineage>
        <taxon>Bacteria</taxon>
        <taxon>Bacillati</taxon>
        <taxon>Actinomycetota</taxon>
        <taxon>Actinomycetes</taxon>
        <taxon>Streptosporangiales</taxon>
        <taxon>Thermomonosporaceae</taxon>
        <taxon>Actinocorallia</taxon>
    </lineage>
</organism>
<keyword evidence="6 7" id="KW-0067">ATP-binding</keyword>
<dbReference type="InterPro" id="IPR011009">
    <property type="entry name" value="Kinase-like_dom_sf"/>
</dbReference>
<dbReference type="PROSITE" id="PS00108">
    <property type="entry name" value="PROTEIN_KINASE_ST"/>
    <property type="match status" value="1"/>
</dbReference>
<dbReference type="PANTHER" id="PTHR43289:SF6">
    <property type="entry name" value="SERINE_THREONINE-PROTEIN KINASE NEKL-3"/>
    <property type="match status" value="1"/>
</dbReference>
<dbReference type="InterPro" id="IPR017441">
    <property type="entry name" value="Protein_kinase_ATP_BS"/>
</dbReference>
<evidence type="ECO:0000256" key="1">
    <source>
        <dbReference type="ARBA" id="ARBA00012513"/>
    </source>
</evidence>
<evidence type="ECO:0000256" key="2">
    <source>
        <dbReference type="ARBA" id="ARBA00022527"/>
    </source>
</evidence>
<dbReference type="CDD" id="cd14014">
    <property type="entry name" value="STKc_PknB_like"/>
    <property type="match status" value="1"/>
</dbReference>
<evidence type="ECO:0000313" key="10">
    <source>
        <dbReference type="Proteomes" id="UP001500665"/>
    </source>
</evidence>
<keyword evidence="4 7" id="KW-0547">Nucleotide-binding</keyword>
<sequence>MRDGGRDILVAGRYRLLEEVGRGGMGVVWRAHDELLDRPVAVKEILFPSDADTERRRRLCRLLTKEARSMARVTHSGVAAVHDILVAGGRPWMVMELVEAPNLQQIIDQQGPLVPRQAAEVGRQLLSVLRAAHTEGLLHRDVKPSNVLICAGGRVVLTDFGLAVDRADAEARLMECSPAYVSPEQAFNQPLTEASDLWSLGVTLYTAVDGRTPYRREGALASMLAVLMDEYTPPRNAGPLRPVIDGLLRKDPDRRLTAAEAAHLLERLGHTGPRRLKLFRPVRVAARV</sequence>
<dbReference type="InterPro" id="IPR008271">
    <property type="entry name" value="Ser/Thr_kinase_AS"/>
</dbReference>
<evidence type="ECO:0000259" key="8">
    <source>
        <dbReference type="PROSITE" id="PS50011"/>
    </source>
</evidence>
<comment type="caution">
    <text evidence="9">The sequence shown here is derived from an EMBL/GenBank/DDBJ whole genome shotgun (WGS) entry which is preliminary data.</text>
</comment>
<dbReference type="PANTHER" id="PTHR43289">
    <property type="entry name" value="MITOGEN-ACTIVATED PROTEIN KINASE KINASE KINASE 20-RELATED"/>
    <property type="match status" value="1"/>
</dbReference>
<dbReference type="PROSITE" id="PS00107">
    <property type="entry name" value="PROTEIN_KINASE_ATP"/>
    <property type="match status" value="1"/>
</dbReference>
<proteinExistence type="predicted"/>
<dbReference type="InterPro" id="IPR000719">
    <property type="entry name" value="Prot_kinase_dom"/>
</dbReference>
<dbReference type="Gene3D" id="3.30.200.20">
    <property type="entry name" value="Phosphorylase Kinase, domain 1"/>
    <property type="match status" value="1"/>
</dbReference>
<keyword evidence="5" id="KW-0418">Kinase</keyword>
<feature type="domain" description="Protein kinase" evidence="8">
    <location>
        <begin position="14"/>
        <end position="268"/>
    </location>
</feature>
<reference evidence="10" key="1">
    <citation type="journal article" date="2019" name="Int. J. Syst. Evol. Microbiol.">
        <title>The Global Catalogue of Microorganisms (GCM) 10K type strain sequencing project: providing services to taxonomists for standard genome sequencing and annotation.</title>
        <authorList>
            <consortium name="The Broad Institute Genomics Platform"/>
            <consortium name="The Broad Institute Genome Sequencing Center for Infectious Disease"/>
            <person name="Wu L."/>
            <person name="Ma J."/>
        </authorList>
    </citation>
    <scope>NUCLEOTIDE SEQUENCE [LARGE SCALE GENOMIC DNA]</scope>
    <source>
        <strain evidence="10">JCM 10696</strain>
    </source>
</reference>
<evidence type="ECO:0000256" key="5">
    <source>
        <dbReference type="ARBA" id="ARBA00022777"/>
    </source>
</evidence>
<evidence type="ECO:0000256" key="4">
    <source>
        <dbReference type="ARBA" id="ARBA00022741"/>
    </source>
</evidence>
<keyword evidence="10" id="KW-1185">Reference proteome</keyword>
<dbReference type="EC" id="2.7.11.1" evidence="1"/>
<dbReference type="Pfam" id="PF00069">
    <property type="entry name" value="Pkinase"/>
    <property type="match status" value="1"/>
</dbReference>
<name>A0ABP4ANE8_9ACTN</name>
<dbReference type="EMBL" id="BAAAHH010000002">
    <property type="protein sequence ID" value="GAA0939100.1"/>
    <property type="molecule type" value="Genomic_DNA"/>
</dbReference>
<evidence type="ECO:0000256" key="6">
    <source>
        <dbReference type="ARBA" id="ARBA00022840"/>
    </source>
</evidence>
<evidence type="ECO:0000256" key="7">
    <source>
        <dbReference type="PROSITE-ProRule" id="PRU10141"/>
    </source>
</evidence>
<evidence type="ECO:0000313" key="9">
    <source>
        <dbReference type="EMBL" id="GAA0939100.1"/>
    </source>
</evidence>
<keyword evidence="3" id="KW-0808">Transferase</keyword>
<feature type="binding site" evidence="7">
    <location>
        <position position="43"/>
    </location>
    <ligand>
        <name>ATP</name>
        <dbReference type="ChEBI" id="CHEBI:30616"/>
    </ligand>
</feature>
<accession>A0ABP4ANE8</accession>
<dbReference type="Gene3D" id="1.10.510.10">
    <property type="entry name" value="Transferase(Phosphotransferase) domain 1"/>
    <property type="match status" value="1"/>
</dbReference>
<dbReference type="SMART" id="SM00220">
    <property type="entry name" value="S_TKc"/>
    <property type="match status" value="1"/>
</dbReference>
<dbReference type="RefSeq" id="WP_344236673.1">
    <property type="nucleotide sequence ID" value="NZ_BAAAHH010000002.1"/>
</dbReference>
<dbReference type="PROSITE" id="PS50011">
    <property type="entry name" value="PROTEIN_KINASE_DOM"/>
    <property type="match status" value="1"/>
</dbReference>
<keyword evidence="2" id="KW-0723">Serine/threonine-protein kinase</keyword>
<dbReference type="Proteomes" id="UP001500665">
    <property type="component" value="Unassembled WGS sequence"/>
</dbReference>